<evidence type="ECO:0000256" key="4">
    <source>
        <dbReference type="ARBA" id="ARBA00023134"/>
    </source>
</evidence>
<feature type="transmembrane region" description="Helical" evidence="5">
    <location>
        <begin position="240"/>
        <end position="266"/>
    </location>
</feature>
<evidence type="ECO:0000256" key="2">
    <source>
        <dbReference type="ARBA" id="ARBA00022741"/>
    </source>
</evidence>
<evidence type="ECO:0000256" key="1">
    <source>
        <dbReference type="ARBA" id="ARBA00005429"/>
    </source>
</evidence>
<dbReference type="Pfam" id="PF05049">
    <property type="entry name" value="IIGP"/>
    <property type="match status" value="1"/>
</dbReference>
<feature type="domain" description="IRG-type G" evidence="6">
    <location>
        <begin position="27"/>
        <end position="208"/>
    </location>
</feature>
<dbReference type="Gene3D" id="3.40.50.300">
    <property type="entry name" value="P-loop containing nucleotide triphosphate hydrolases"/>
    <property type="match status" value="1"/>
</dbReference>
<dbReference type="OrthoDB" id="422720at2759"/>
<dbReference type="Proteomes" id="UP001152622">
    <property type="component" value="Chromosome 4"/>
</dbReference>
<dbReference type="GO" id="GO:0016020">
    <property type="term" value="C:membrane"/>
    <property type="evidence" value="ECO:0007669"/>
    <property type="project" value="InterPro"/>
</dbReference>
<evidence type="ECO:0000313" key="7">
    <source>
        <dbReference type="EMBL" id="KAJ8365227.1"/>
    </source>
</evidence>
<dbReference type="GO" id="GO:0005525">
    <property type="term" value="F:GTP binding"/>
    <property type="evidence" value="ECO:0007669"/>
    <property type="project" value="UniProtKB-KW"/>
</dbReference>
<comment type="caution">
    <text evidence="7">The sequence shown here is derived from an EMBL/GenBank/DDBJ whole genome shotgun (WGS) entry which is preliminary data.</text>
</comment>
<protein>
    <recommendedName>
        <fullName evidence="6">IRG-type G domain-containing protein</fullName>
    </recommendedName>
</protein>
<keyword evidence="2" id="KW-0547">Nucleotide-binding</keyword>
<keyword evidence="5" id="KW-0472">Membrane</keyword>
<dbReference type="PANTHER" id="PTHR32341">
    <property type="entry name" value="INTERFERON-INDUCIBLE GTPASE"/>
    <property type="match status" value="1"/>
</dbReference>
<dbReference type="InterPro" id="IPR007743">
    <property type="entry name" value="Immunity-related_GTPase-like"/>
</dbReference>
<dbReference type="InterPro" id="IPR027417">
    <property type="entry name" value="P-loop_NTPase"/>
</dbReference>
<evidence type="ECO:0000259" key="6">
    <source>
        <dbReference type="PROSITE" id="PS51716"/>
    </source>
</evidence>
<evidence type="ECO:0000256" key="5">
    <source>
        <dbReference type="SAM" id="Phobius"/>
    </source>
</evidence>
<reference evidence="7" key="1">
    <citation type="journal article" date="2023" name="Science">
        <title>Genome structures resolve the early diversification of teleost fishes.</title>
        <authorList>
            <person name="Parey E."/>
            <person name="Louis A."/>
            <person name="Montfort J."/>
            <person name="Bouchez O."/>
            <person name="Roques C."/>
            <person name="Iampietro C."/>
            <person name="Lluch J."/>
            <person name="Castinel A."/>
            <person name="Donnadieu C."/>
            <person name="Desvignes T."/>
            <person name="Floi Bucao C."/>
            <person name="Jouanno E."/>
            <person name="Wen M."/>
            <person name="Mejri S."/>
            <person name="Dirks R."/>
            <person name="Jansen H."/>
            <person name="Henkel C."/>
            <person name="Chen W.J."/>
            <person name="Zahm M."/>
            <person name="Cabau C."/>
            <person name="Klopp C."/>
            <person name="Thompson A.W."/>
            <person name="Robinson-Rechavi M."/>
            <person name="Braasch I."/>
            <person name="Lecointre G."/>
            <person name="Bobe J."/>
            <person name="Postlethwait J.H."/>
            <person name="Berthelot C."/>
            <person name="Roest Crollius H."/>
            <person name="Guiguen Y."/>
        </authorList>
    </citation>
    <scope>NUCLEOTIDE SEQUENCE</scope>
    <source>
        <strain evidence="7">WJC10195</strain>
    </source>
</reference>
<dbReference type="InterPro" id="IPR051515">
    <property type="entry name" value="IRG"/>
</dbReference>
<proteinExistence type="inferred from homology"/>
<keyword evidence="4" id="KW-0342">GTP-binding</keyword>
<dbReference type="PANTHER" id="PTHR32341:SF10">
    <property type="entry name" value="INTERFERON-INDUCIBLE GTPASE 5"/>
    <property type="match status" value="1"/>
</dbReference>
<dbReference type="SUPFAM" id="SSF52540">
    <property type="entry name" value="P-loop containing nucleoside triphosphate hydrolases"/>
    <property type="match status" value="1"/>
</dbReference>
<dbReference type="PROSITE" id="PS51716">
    <property type="entry name" value="G_IRG"/>
    <property type="match status" value="1"/>
</dbReference>
<keyword evidence="3" id="KW-0378">Hydrolase</keyword>
<dbReference type="GO" id="GO:0016787">
    <property type="term" value="F:hydrolase activity"/>
    <property type="evidence" value="ECO:0007669"/>
    <property type="project" value="UniProtKB-KW"/>
</dbReference>
<keyword evidence="5" id="KW-0812">Transmembrane</keyword>
<dbReference type="AlphaFoldDB" id="A0A9Q1FS80"/>
<organism evidence="7 8">
    <name type="scientific">Synaphobranchus kaupii</name>
    <name type="common">Kaup's arrowtooth eel</name>
    <dbReference type="NCBI Taxonomy" id="118154"/>
    <lineage>
        <taxon>Eukaryota</taxon>
        <taxon>Metazoa</taxon>
        <taxon>Chordata</taxon>
        <taxon>Craniata</taxon>
        <taxon>Vertebrata</taxon>
        <taxon>Euteleostomi</taxon>
        <taxon>Actinopterygii</taxon>
        <taxon>Neopterygii</taxon>
        <taxon>Teleostei</taxon>
        <taxon>Anguilliformes</taxon>
        <taxon>Synaphobranchidae</taxon>
        <taxon>Synaphobranchus</taxon>
    </lineage>
</organism>
<evidence type="ECO:0000313" key="8">
    <source>
        <dbReference type="Proteomes" id="UP001152622"/>
    </source>
</evidence>
<dbReference type="EMBL" id="JAINUF010000004">
    <property type="protein sequence ID" value="KAJ8365227.1"/>
    <property type="molecule type" value="Genomic_DNA"/>
</dbReference>
<name>A0A9Q1FS80_SYNKA</name>
<dbReference type="FunFam" id="3.40.50.300:FF:000541">
    <property type="entry name" value="Immunity related GTPase M"/>
    <property type="match status" value="1"/>
</dbReference>
<dbReference type="InterPro" id="IPR030385">
    <property type="entry name" value="G_IRG_dom"/>
</dbReference>
<gene>
    <name evidence="7" type="ORF">SKAU_G00140580</name>
</gene>
<evidence type="ECO:0000256" key="3">
    <source>
        <dbReference type="ARBA" id="ARBA00022801"/>
    </source>
</evidence>
<comment type="similarity">
    <text evidence="1">Belongs to the TRAFAC class dynamin-like GTPase superfamily. IRG family.</text>
</comment>
<keyword evidence="8" id="KW-1185">Reference proteome</keyword>
<keyword evidence="5" id="KW-1133">Transmembrane helix</keyword>
<sequence length="385" mass="43429">MEQELENESLDSAFRKIREYLEKLKSTELNIAVTGETGKGKSTFINAIRGLRKNDIGSAPTGVVETTMEPTAYPYPKYPNVKLWDLPGIGTENFKADPYLKLVGFDRYDFFIIISERFTSNDANLAREIQRMGKRFYFIRSKIDQSLYGEKMANETTFNEEYFLDLMRKDCITGLEKLNMKSPEVFLVSSFNLGKYDFHKFQETMEKEMPEHTKNVFLLALPNITRDIIEKKKNMLEANIWKMALMSGGVAAVPFPALGFGVDVLILMREIHKYLKAFGLDEASLKSLSKHAKVPVEVLKKATMSGFIDEITRDKVIKLLMKVAGVGLMVADNFLSAIPVIGSMVAGGISFCTTYRMLKLCLDQLAQDAHRVLLTAFPSAGKVDV</sequence>
<accession>A0A9Q1FS80</accession>